<evidence type="ECO:0000313" key="3">
    <source>
        <dbReference type="Proteomes" id="UP001064504"/>
    </source>
</evidence>
<evidence type="ECO:0000256" key="1">
    <source>
        <dbReference type="SAM" id="MobiDB-lite"/>
    </source>
</evidence>
<dbReference type="EMBL" id="CP104557">
    <property type="protein sequence ID" value="UXH42419.1"/>
    <property type="molecule type" value="Genomic_DNA"/>
</dbReference>
<keyword evidence="3" id="KW-1185">Reference proteome</keyword>
<protein>
    <recommendedName>
        <fullName evidence="4">Transposase TnpC homeodomain domain-containing protein</fullName>
    </recommendedName>
</protein>
<proteinExistence type="predicted"/>
<gene>
    <name evidence="2" type="ORF">N5C08_14900</name>
</gene>
<accession>A0ABY6AUI6</accession>
<evidence type="ECO:0000313" key="2">
    <source>
        <dbReference type="EMBL" id="UXH42419.1"/>
    </source>
</evidence>
<sequence>MINERTSDKGKIVHLEEVALLRHRRFGRETEQTGDGATPQLPFFDEAGISASAQL</sequence>
<dbReference type="Proteomes" id="UP001064504">
    <property type="component" value="Chromosome"/>
</dbReference>
<name>A0ABY6AUI6_9PSED</name>
<feature type="region of interest" description="Disordered" evidence="1">
    <location>
        <begin position="26"/>
        <end position="55"/>
    </location>
</feature>
<organism evidence="2 3">
    <name type="scientific">Pseudomonas promysalinigenes</name>
    <dbReference type="NCBI Taxonomy" id="485898"/>
    <lineage>
        <taxon>Bacteria</taxon>
        <taxon>Pseudomonadati</taxon>
        <taxon>Pseudomonadota</taxon>
        <taxon>Gammaproteobacteria</taxon>
        <taxon>Pseudomonadales</taxon>
        <taxon>Pseudomonadaceae</taxon>
        <taxon>Pseudomonas</taxon>
    </lineage>
</organism>
<evidence type="ECO:0008006" key="4">
    <source>
        <dbReference type="Google" id="ProtNLM"/>
    </source>
</evidence>
<reference evidence="2" key="1">
    <citation type="submission" date="2022-09" db="EMBL/GenBank/DDBJ databases">
        <title>Complete genome sequence of Pseudomonas promysalinigenes strain RL-WG26, a newly isolated PGPR with the potential for plant salinity stress alleviation.</title>
        <authorList>
            <person name="Ren L."/>
            <person name="Wang G."/>
            <person name="Hu H."/>
        </authorList>
    </citation>
    <scope>NUCLEOTIDE SEQUENCE</scope>
    <source>
        <strain evidence="2">RL-WG26</strain>
    </source>
</reference>